<dbReference type="Pfam" id="PF05005">
    <property type="entry name" value="Ocnus"/>
    <property type="match status" value="1"/>
</dbReference>
<dbReference type="Gene3D" id="3.50.20.20">
    <property type="entry name" value="Janus/Ocnus"/>
    <property type="match status" value="1"/>
</dbReference>
<dbReference type="Proteomes" id="UP000694941">
    <property type="component" value="Unplaced"/>
</dbReference>
<dbReference type="GeneID" id="106468438"/>
<dbReference type="RefSeq" id="XP_013784320.1">
    <property type="nucleotide sequence ID" value="XM_013928866.1"/>
</dbReference>
<reference evidence="6" key="1">
    <citation type="submission" date="2025-08" db="UniProtKB">
        <authorList>
            <consortium name="RefSeq"/>
        </authorList>
    </citation>
    <scope>IDENTIFICATION</scope>
    <source>
        <tissue evidence="6">Muscle</tissue>
    </source>
</reference>
<proteinExistence type="inferred from homology"/>
<keyword evidence="5" id="KW-1185">Reference proteome</keyword>
<protein>
    <submittedName>
        <fullName evidence="6">14 kDa phosphohistidine phosphatase-like</fullName>
    </submittedName>
</protein>
<evidence type="ECO:0000256" key="1">
    <source>
        <dbReference type="ARBA" id="ARBA00002508"/>
    </source>
</evidence>
<evidence type="ECO:0000256" key="4">
    <source>
        <dbReference type="ARBA" id="ARBA00022928"/>
    </source>
</evidence>
<dbReference type="InterPro" id="IPR038596">
    <property type="entry name" value="Janus_sf"/>
</dbReference>
<keyword evidence="4" id="KW-0726">Sexual differentiation</keyword>
<evidence type="ECO:0000256" key="3">
    <source>
        <dbReference type="ARBA" id="ARBA00022782"/>
    </source>
</evidence>
<dbReference type="InterPro" id="IPR007702">
    <property type="entry name" value="Janus"/>
</dbReference>
<evidence type="ECO:0000313" key="5">
    <source>
        <dbReference type="Proteomes" id="UP000694941"/>
    </source>
</evidence>
<dbReference type="PANTHER" id="PTHR12258">
    <property type="entry name" value="JANUS-A/JANUS-B"/>
    <property type="match status" value="1"/>
</dbReference>
<dbReference type="SUPFAM" id="SSF143724">
    <property type="entry name" value="PHP14-like"/>
    <property type="match status" value="1"/>
</dbReference>
<organism evidence="5 6">
    <name type="scientific">Limulus polyphemus</name>
    <name type="common">Atlantic horseshoe crab</name>
    <dbReference type="NCBI Taxonomy" id="6850"/>
    <lineage>
        <taxon>Eukaryota</taxon>
        <taxon>Metazoa</taxon>
        <taxon>Ecdysozoa</taxon>
        <taxon>Arthropoda</taxon>
        <taxon>Chelicerata</taxon>
        <taxon>Merostomata</taxon>
        <taxon>Xiphosura</taxon>
        <taxon>Limulidae</taxon>
        <taxon>Limulus</taxon>
    </lineage>
</organism>
<name>A0ABM1BLD2_LIMPO</name>
<accession>A0ABM1BLD2</accession>
<dbReference type="PANTHER" id="PTHR12258:SF5">
    <property type="entry name" value="BCDNA.GH02250-RELATED"/>
    <property type="match status" value="1"/>
</dbReference>
<keyword evidence="3" id="KW-0221">Differentiation</keyword>
<comment type="function">
    <text evidence="1">JanA and janB regulate somatic sex differentiation.</text>
</comment>
<comment type="similarity">
    <text evidence="2">Belongs to the janus family.</text>
</comment>
<evidence type="ECO:0000313" key="6">
    <source>
        <dbReference type="RefSeq" id="XP_013784320.1"/>
    </source>
</evidence>
<evidence type="ECO:0000256" key="2">
    <source>
        <dbReference type="ARBA" id="ARBA00010971"/>
    </source>
</evidence>
<sequence length="120" mass="13696">MAEKYDCIPDVDIDTGRFKYILIRVHPHGQQEALKYLVRGYQWAAFHGDIYDEVSPELSKLGLVCECVGGGRIIHVPEQKKVHVFGYSQGYGRADHAKTCDLLKKKFPAYTDITWSDEGY</sequence>
<gene>
    <name evidence="6" type="primary">LOC106468438</name>
</gene>